<accession>A0ABV6QKY4</accession>
<evidence type="ECO:0000256" key="3">
    <source>
        <dbReference type="ARBA" id="ARBA00023004"/>
    </source>
</evidence>
<evidence type="ECO:0000256" key="4">
    <source>
        <dbReference type="ARBA" id="ARBA00023014"/>
    </source>
</evidence>
<dbReference type="InterPro" id="IPR036922">
    <property type="entry name" value="Rieske_2Fe-2S_sf"/>
</dbReference>
<protein>
    <submittedName>
        <fullName evidence="6">Non-heme iron oxygenase ferredoxin subunit</fullName>
    </submittedName>
</protein>
<dbReference type="Proteomes" id="UP001589890">
    <property type="component" value="Unassembled WGS sequence"/>
</dbReference>
<comment type="caution">
    <text evidence="6">The sequence shown here is derived from an EMBL/GenBank/DDBJ whole genome shotgun (WGS) entry which is preliminary data.</text>
</comment>
<dbReference type="PROSITE" id="PS51296">
    <property type="entry name" value="RIESKE"/>
    <property type="match status" value="1"/>
</dbReference>
<dbReference type="InterPro" id="IPR017941">
    <property type="entry name" value="Rieske_2Fe-2S"/>
</dbReference>
<proteinExistence type="predicted"/>
<evidence type="ECO:0000256" key="2">
    <source>
        <dbReference type="ARBA" id="ARBA00022723"/>
    </source>
</evidence>
<dbReference type="Pfam" id="PF00355">
    <property type="entry name" value="Rieske"/>
    <property type="match status" value="1"/>
</dbReference>
<keyword evidence="7" id="KW-1185">Reference proteome</keyword>
<feature type="domain" description="Rieske" evidence="5">
    <location>
        <begin position="6"/>
        <end position="101"/>
    </location>
</feature>
<dbReference type="PANTHER" id="PTHR21496">
    <property type="entry name" value="FERREDOXIN-RELATED"/>
    <property type="match status" value="1"/>
</dbReference>
<evidence type="ECO:0000313" key="7">
    <source>
        <dbReference type="Proteomes" id="UP001589890"/>
    </source>
</evidence>
<dbReference type="Gene3D" id="2.102.10.10">
    <property type="entry name" value="Rieske [2Fe-2S] iron-sulphur domain"/>
    <property type="match status" value="1"/>
</dbReference>
<gene>
    <name evidence="6" type="ORF">ACFFGN_14600</name>
</gene>
<name>A0ABV6QKY4_9ACTN</name>
<dbReference type="RefSeq" id="WP_380047585.1">
    <property type="nucleotide sequence ID" value="NZ_JBHLTC010000018.1"/>
</dbReference>
<organism evidence="6 7">
    <name type="scientific">Kribbella deserti</name>
    <dbReference type="NCBI Taxonomy" id="1926257"/>
    <lineage>
        <taxon>Bacteria</taxon>
        <taxon>Bacillati</taxon>
        <taxon>Actinomycetota</taxon>
        <taxon>Actinomycetes</taxon>
        <taxon>Propionibacteriales</taxon>
        <taxon>Kribbellaceae</taxon>
        <taxon>Kribbella</taxon>
    </lineage>
</organism>
<keyword evidence="2" id="KW-0479">Metal-binding</keyword>
<evidence type="ECO:0000256" key="1">
    <source>
        <dbReference type="ARBA" id="ARBA00022714"/>
    </source>
</evidence>
<keyword evidence="4" id="KW-0411">Iron-sulfur</keyword>
<dbReference type="EMBL" id="JBHLTC010000018">
    <property type="protein sequence ID" value="MFC0625306.1"/>
    <property type="molecule type" value="Genomic_DNA"/>
</dbReference>
<reference evidence="6 7" key="1">
    <citation type="submission" date="2024-09" db="EMBL/GenBank/DDBJ databases">
        <authorList>
            <person name="Sun Q."/>
            <person name="Mori K."/>
        </authorList>
    </citation>
    <scope>NUCLEOTIDE SEQUENCE [LARGE SCALE GENOMIC DNA]</scope>
    <source>
        <strain evidence="6 7">CGMCC 1.15906</strain>
    </source>
</reference>
<dbReference type="CDD" id="cd03528">
    <property type="entry name" value="Rieske_RO_ferredoxin"/>
    <property type="match status" value="1"/>
</dbReference>
<keyword evidence="3" id="KW-0408">Iron</keyword>
<keyword evidence="1" id="KW-0001">2Fe-2S</keyword>
<dbReference type="SUPFAM" id="SSF50022">
    <property type="entry name" value="ISP domain"/>
    <property type="match status" value="1"/>
</dbReference>
<dbReference type="PANTHER" id="PTHR21496:SF23">
    <property type="entry name" value="3-PHENYLPROPIONATE_CINNAMIC ACID DIOXYGENASE FERREDOXIN SUBUNIT"/>
    <property type="match status" value="1"/>
</dbReference>
<evidence type="ECO:0000313" key="6">
    <source>
        <dbReference type="EMBL" id="MFC0625306.1"/>
    </source>
</evidence>
<sequence length="111" mass="11933">MSDSFERACALADLTDESVVAVEVGGVEVAVVKSEGQVFAVRDECSHAQIQLSEGDVGNCEIECWLHGSRFDLRTGEPLSLPAYDPVPVYPVRVDGDDVLVDVKNPLNQAS</sequence>
<evidence type="ECO:0000259" key="5">
    <source>
        <dbReference type="PROSITE" id="PS51296"/>
    </source>
</evidence>